<reference evidence="2 3" key="1">
    <citation type="submission" date="2023-07" db="EMBL/GenBank/DDBJ databases">
        <title>Genomic Encyclopedia of Type Strains, Phase IV (KMG-IV): sequencing the most valuable type-strain genomes for metagenomic binning, comparative biology and taxonomic classification.</title>
        <authorList>
            <person name="Goeker M."/>
        </authorList>
    </citation>
    <scope>NUCLEOTIDE SEQUENCE [LARGE SCALE GENOMIC DNA]</scope>
    <source>
        <strain evidence="2 3">DSM 45903</strain>
    </source>
</reference>
<proteinExistence type="predicted"/>
<keyword evidence="3" id="KW-1185">Reference proteome</keyword>
<evidence type="ECO:0000313" key="3">
    <source>
        <dbReference type="Proteomes" id="UP001185012"/>
    </source>
</evidence>
<dbReference type="RefSeq" id="WP_309861538.1">
    <property type="nucleotide sequence ID" value="NZ_JAVDQG010000001.1"/>
</dbReference>
<gene>
    <name evidence="2" type="ORF">JOE21_000324</name>
</gene>
<evidence type="ECO:0000256" key="1">
    <source>
        <dbReference type="SAM" id="Coils"/>
    </source>
</evidence>
<protein>
    <recommendedName>
        <fullName evidence="4">DUF2642 domain-containing protein</fullName>
    </recommendedName>
</protein>
<name>A0ABU1IHT8_9BACL</name>
<keyword evidence="1" id="KW-0175">Coiled coil</keyword>
<dbReference type="EMBL" id="JAVDQG010000001">
    <property type="protein sequence ID" value="MDR6224336.1"/>
    <property type="molecule type" value="Genomic_DNA"/>
</dbReference>
<evidence type="ECO:0008006" key="4">
    <source>
        <dbReference type="Google" id="ProtNLM"/>
    </source>
</evidence>
<feature type="coiled-coil region" evidence="1">
    <location>
        <begin position="13"/>
        <end position="47"/>
    </location>
</feature>
<evidence type="ECO:0000313" key="2">
    <source>
        <dbReference type="EMBL" id="MDR6224336.1"/>
    </source>
</evidence>
<sequence>MRRVRRLLRQMRRDILGEVRDLLNERNQRLQNELSDLLNQTVEITTRDGTVQGTLVSVGNDFAEILGADGNIVLIPFENLISFSSI</sequence>
<comment type="caution">
    <text evidence="2">The sequence shown here is derived from an EMBL/GenBank/DDBJ whole genome shotgun (WGS) entry which is preliminary data.</text>
</comment>
<accession>A0ABU1IHT8</accession>
<dbReference type="Proteomes" id="UP001185012">
    <property type="component" value="Unassembled WGS sequence"/>
</dbReference>
<organism evidence="2 3">
    <name type="scientific">Desmospora profundinema</name>
    <dbReference type="NCBI Taxonomy" id="1571184"/>
    <lineage>
        <taxon>Bacteria</taxon>
        <taxon>Bacillati</taxon>
        <taxon>Bacillota</taxon>
        <taxon>Bacilli</taxon>
        <taxon>Bacillales</taxon>
        <taxon>Thermoactinomycetaceae</taxon>
        <taxon>Desmospora</taxon>
    </lineage>
</organism>